<sequence length="58" mass="6964">MFSIFKSDPTKKLRKQHTLKLENAMLAQRKGDIRTYSQLTFEADEMYQQIERLEAEQK</sequence>
<proteinExistence type="predicted"/>
<gene>
    <name evidence="1" type="ORF">MRN70_05330</name>
</gene>
<organism evidence="1">
    <name type="scientific">bacterium 19PA01SH03</name>
    <dbReference type="NCBI Taxonomy" id="2920705"/>
    <lineage>
        <taxon>Bacteria</taxon>
    </lineage>
</organism>
<dbReference type="NCBIfam" id="NF033487">
    <property type="entry name" value="Lacal_2735_fam"/>
    <property type="match status" value="1"/>
</dbReference>
<dbReference type="AlphaFoldDB" id="A0AAU6SQJ3"/>
<dbReference type="InterPro" id="IPR045493">
    <property type="entry name" value="DUF6435"/>
</dbReference>
<dbReference type="Pfam" id="PF20027">
    <property type="entry name" value="DUF6435"/>
    <property type="match status" value="1"/>
</dbReference>
<reference evidence="1" key="1">
    <citation type="submission" date="2022-03" db="EMBL/GenBank/DDBJ databases">
        <title>Sea Food Isolates.</title>
        <authorList>
            <person name="Li c."/>
        </authorList>
    </citation>
    <scope>NUCLEOTIDE SEQUENCE</scope>
    <source>
        <strain evidence="1">19PA01SH03</strain>
    </source>
</reference>
<protein>
    <submittedName>
        <fullName evidence="1">DUF6435 family protein</fullName>
    </submittedName>
</protein>
<dbReference type="EMBL" id="CP095338">
    <property type="protein sequence ID" value="XAG22227.1"/>
    <property type="molecule type" value="Genomic_DNA"/>
</dbReference>
<accession>A0AAU6SQJ3</accession>
<name>A0AAU6SQJ3_UNCXX</name>
<evidence type="ECO:0000313" key="1">
    <source>
        <dbReference type="EMBL" id="XAG22227.1"/>
    </source>
</evidence>